<sequence>MNAPSSTAPARALGTTPAGTPWHASLRVAVLASLAVIIVLLAFLWPSYTSKVKDLPLIVAGPPAATAQLTTGLSATGMFDITSATDREAAVVAIEERNAYGAVVAGPGGVEVLTATAASPIAAQAITGVAQKLAAQAAQQAQATGAEAPKVTMTEVAPFGEKDPRGSNVAVAGLPLAMGGMVGGVLVSLLVSGHRRRFGAVAAYAVIGGLALAAVLGPWLHVLTGSYLVEAAIMGAALFATASFIVGLHGLIGQPGIAVGAIVTLFLGNPLSGMSLPKELLPWHWGEIGQFFVPGASGTLLRLESYFPQASTTHGWLVLAAWSLAGLAMLWFGPHRDDHAAADTTTETAVETELLPA</sequence>
<evidence type="ECO:0000313" key="2">
    <source>
        <dbReference type="EMBL" id="CCI51487.1"/>
    </source>
</evidence>
<feature type="transmembrane region" description="Helical" evidence="1">
    <location>
        <begin position="169"/>
        <end position="191"/>
    </location>
</feature>
<gene>
    <name evidence="2" type="ORF">BN13_1060015</name>
</gene>
<evidence type="ECO:0000256" key="1">
    <source>
        <dbReference type="SAM" id="Phobius"/>
    </source>
</evidence>
<feature type="transmembrane region" description="Helical" evidence="1">
    <location>
        <begin position="28"/>
        <end position="48"/>
    </location>
</feature>
<keyword evidence="1" id="KW-1133">Transmembrane helix</keyword>
<accession>A0A077M9M5</accession>
<evidence type="ECO:0008006" key="4">
    <source>
        <dbReference type="Google" id="ProtNLM"/>
    </source>
</evidence>
<evidence type="ECO:0000313" key="3">
    <source>
        <dbReference type="Proteomes" id="UP000035720"/>
    </source>
</evidence>
<feature type="transmembrane region" description="Helical" evidence="1">
    <location>
        <begin position="313"/>
        <end position="332"/>
    </location>
</feature>
<keyword evidence="1" id="KW-0812">Transmembrane</keyword>
<reference evidence="2 3" key="1">
    <citation type="journal article" date="2013" name="ISME J.">
        <title>A metabolic model for members of the genus Tetrasphaera involved in enhanced biological phosphorus removal.</title>
        <authorList>
            <person name="Kristiansen R."/>
            <person name="Nguyen H.T.T."/>
            <person name="Saunders A.M."/>
            <person name="Nielsen J.L."/>
            <person name="Wimmer R."/>
            <person name="Le V.Q."/>
            <person name="McIlroy S.J."/>
            <person name="Petrovski S."/>
            <person name="Seviour R.J."/>
            <person name="Calteau A."/>
            <person name="Nielsen K.L."/>
            <person name="Nielsen P.H."/>
        </authorList>
    </citation>
    <scope>NUCLEOTIDE SEQUENCE [LARGE SCALE GENOMIC DNA]</scope>
    <source>
        <strain evidence="2 3">Ben 74</strain>
    </source>
</reference>
<proteinExistence type="predicted"/>
<feature type="transmembrane region" description="Helical" evidence="1">
    <location>
        <begin position="227"/>
        <end position="248"/>
    </location>
</feature>
<protein>
    <recommendedName>
        <fullName evidence="4">Integral membrane protein</fullName>
    </recommendedName>
</protein>
<feature type="transmembrane region" description="Helical" evidence="1">
    <location>
        <begin position="198"/>
        <end position="221"/>
    </location>
</feature>
<organism evidence="2 3">
    <name type="scientific">Nostocoides jenkinsii Ben 74</name>
    <dbReference type="NCBI Taxonomy" id="1193518"/>
    <lineage>
        <taxon>Bacteria</taxon>
        <taxon>Bacillati</taxon>
        <taxon>Actinomycetota</taxon>
        <taxon>Actinomycetes</taxon>
        <taxon>Micrococcales</taxon>
        <taxon>Intrasporangiaceae</taxon>
        <taxon>Nostocoides</taxon>
    </lineage>
</organism>
<name>A0A077M9M5_9MICO</name>
<feature type="transmembrane region" description="Helical" evidence="1">
    <location>
        <begin position="255"/>
        <end position="276"/>
    </location>
</feature>
<dbReference type="RefSeq" id="WP_048547946.1">
    <property type="nucleotide sequence ID" value="NZ_HF571038.1"/>
</dbReference>
<dbReference type="AlphaFoldDB" id="A0A077M9M5"/>
<keyword evidence="1" id="KW-0472">Membrane</keyword>
<keyword evidence="3" id="KW-1185">Reference proteome</keyword>
<dbReference type="STRING" id="1193518.BN13_1060015"/>
<dbReference type="Proteomes" id="UP000035720">
    <property type="component" value="Unassembled WGS sequence"/>
</dbReference>
<comment type="caution">
    <text evidence="2">The sequence shown here is derived from an EMBL/GenBank/DDBJ whole genome shotgun (WGS) entry which is preliminary data.</text>
</comment>
<dbReference type="EMBL" id="CAJC01000009">
    <property type="protein sequence ID" value="CCI51487.1"/>
    <property type="molecule type" value="Genomic_DNA"/>
</dbReference>